<name>A0ABV8TVX1_9ACTN</name>
<feature type="chain" id="PRO_5045691860" description="TPM domain-containing protein" evidence="1">
    <location>
        <begin position="29"/>
        <end position="255"/>
    </location>
</feature>
<evidence type="ECO:0000256" key="1">
    <source>
        <dbReference type="SAM" id="SignalP"/>
    </source>
</evidence>
<evidence type="ECO:0008006" key="4">
    <source>
        <dbReference type="Google" id="ProtNLM"/>
    </source>
</evidence>
<dbReference type="EMBL" id="JBHSDK010000010">
    <property type="protein sequence ID" value="MFC4334944.1"/>
    <property type="molecule type" value="Genomic_DNA"/>
</dbReference>
<protein>
    <recommendedName>
        <fullName evidence="4">TPM domain-containing protein</fullName>
    </recommendedName>
</protein>
<evidence type="ECO:0000313" key="3">
    <source>
        <dbReference type="Proteomes" id="UP001595823"/>
    </source>
</evidence>
<feature type="signal peptide" evidence="1">
    <location>
        <begin position="1"/>
        <end position="28"/>
    </location>
</feature>
<proteinExistence type="predicted"/>
<keyword evidence="1" id="KW-0732">Signal</keyword>
<dbReference type="RefSeq" id="WP_380619135.1">
    <property type="nucleotide sequence ID" value="NZ_JBHSDK010000010.1"/>
</dbReference>
<evidence type="ECO:0000313" key="2">
    <source>
        <dbReference type="EMBL" id="MFC4334944.1"/>
    </source>
</evidence>
<reference evidence="3" key="1">
    <citation type="journal article" date="2019" name="Int. J. Syst. Evol. Microbiol.">
        <title>The Global Catalogue of Microorganisms (GCM) 10K type strain sequencing project: providing services to taxonomists for standard genome sequencing and annotation.</title>
        <authorList>
            <consortium name="The Broad Institute Genomics Platform"/>
            <consortium name="The Broad Institute Genome Sequencing Center for Infectious Disease"/>
            <person name="Wu L."/>
            <person name="Ma J."/>
        </authorList>
    </citation>
    <scope>NUCLEOTIDE SEQUENCE [LARGE SCALE GENOMIC DNA]</scope>
    <source>
        <strain evidence="3">IBRC-M 10908</strain>
    </source>
</reference>
<gene>
    <name evidence="2" type="ORF">ACFPET_07020</name>
</gene>
<comment type="caution">
    <text evidence="2">The sequence shown here is derived from an EMBL/GenBank/DDBJ whole genome shotgun (WGS) entry which is preliminary data.</text>
</comment>
<sequence length="255" mass="25799">MAKRIGRAALASLVAVIAAALGAQSLVAANPAPEQAATTAQTRTIECDGATAEALPVDQEDVVDDTEKIEAVKAMIESDVLVLAKIEADDLAWAEAVVEAGADGEAAVIVPAAKFEDDPSVLVVTVDAELNLEATVEVYVSEVSADLYLVDVYRDGSSVTASLSTEIGSDVQIAGFSWDKFKECVTDYGASAFLVAMVGTACGIGGAISGGTVWALCAAGVLGFEVGVVIDCVIVATSSATAEGTGRPNAAGLLE</sequence>
<dbReference type="Proteomes" id="UP001595823">
    <property type="component" value="Unassembled WGS sequence"/>
</dbReference>
<keyword evidence="3" id="KW-1185">Reference proteome</keyword>
<organism evidence="2 3">
    <name type="scientific">Salininema proteolyticum</name>
    <dbReference type="NCBI Taxonomy" id="1607685"/>
    <lineage>
        <taxon>Bacteria</taxon>
        <taxon>Bacillati</taxon>
        <taxon>Actinomycetota</taxon>
        <taxon>Actinomycetes</taxon>
        <taxon>Glycomycetales</taxon>
        <taxon>Glycomycetaceae</taxon>
        <taxon>Salininema</taxon>
    </lineage>
</organism>
<accession>A0ABV8TVX1</accession>